<dbReference type="Proteomes" id="UP001159405">
    <property type="component" value="Unassembled WGS sequence"/>
</dbReference>
<dbReference type="Pfam" id="PF24764">
    <property type="entry name" value="rva_4"/>
    <property type="match status" value="1"/>
</dbReference>
<gene>
    <name evidence="2" type="ORF">PLOB_00013351</name>
</gene>
<dbReference type="PROSITE" id="PS50994">
    <property type="entry name" value="INTEGRASE"/>
    <property type="match status" value="1"/>
</dbReference>
<name>A0ABN8R417_9CNID</name>
<dbReference type="InterPro" id="IPR058913">
    <property type="entry name" value="Integrase_dom_put"/>
</dbReference>
<dbReference type="EMBL" id="CALNXK010000178">
    <property type="protein sequence ID" value="CAH3173071.1"/>
    <property type="molecule type" value="Genomic_DNA"/>
</dbReference>
<dbReference type="PANTHER" id="PTHR46791:SF4">
    <property type="match status" value="1"/>
</dbReference>
<proteinExistence type="predicted"/>
<dbReference type="PANTHER" id="PTHR46791">
    <property type="entry name" value="EXPRESSED PROTEIN"/>
    <property type="match status" value="1"/>
</dbReference>
<comment type="caution">
    <text evidence="2">The sequence shown here is derived from an EMBL/GenBank/DDBJ whole genome shotgun (WGS) entry which is preliminary data.</text>
</comment>
<dbReference type="InterPro" id="IPR001584">
    <property type="entry name" value="Integrase_cat-core"/>
</dbReference>
<reference evidence="2 3" key="1">
    <citation type="submission" date="2022-05" db="EMBL/GenBank/DDBJ databases">
        <authorList>
            <consortium name="Genoscope - CEA"/>
            <person name="William W."/>
        </authorList>
    </citation>
    <scope>NUCLEOTIDE SEQUENCE [LARGE SCALE GENOMIC DNA]</scope>
</reference>
<sequence length="377" mass="43554">MAARTRRSRPVVLRERNERGFALFLQNLKSVLNLLASADELETDNSLTHITDLLSSRIEGRNNVDFYDSLDISYSAPLNLSQTGRGRKRYEITKDQLEHLRSLYFSWEAIARILQVTYSEISDDELDEIYRTVTGSSSTGPLTPNIGRRRFIGALRSRGWSIQRWRVSDCLRRMDPVGTALRWRMTIHRRKYYVPTPNSLWHIDSGHKLIRYKLITHVCIDGKTRLILYAACRDNNKAETVLSLFQNANYHVGAYMIQHRGPARGSIITGSSVHNSRVERTHRDVYSGVLAFYSRVFQQLEDEGNLDVLNDVHIFSLHHIYIPRIQNSLEELVSQMNNRPVSTERNHSPLQMWERGMLENLHSGHTALSETEIEHLG</sequence>
<evidence type="ECO:0000259" key="1">
    <source>
        <dbReference type="PROSITE" id="PS50994"/>
    </source>
</evidence>
<feature type="domain" description="Integrase catalytic" evidence="1">
    <location>
        <begin position="193"/>
        <end position="357"/>
    </location>
</feature>
<evidence type="ECO:0000313" key="3">
    <source>
        <dbReference type="Proteomes" id="UP001159405"/>
    </source>
</evidence>
<dbReference type="SUPFAM" id="SSF53098">
    <property type="entry name" value="Ribonuclease H-like"/>
    <property type="match status" value="1"/>
</dbReference>
<keyword evidence="3" id="KW-1185">Reference proteome</keyword>
<accession>A0ABN8R417</accession>
<dbReference type="InterPro" id="IPR012337">
    <property type="entry name" value="RNaseH-like_sf"/>
</dbReference>
<evidence type="ECO:0000313" key="2">
    <source>
        <dbReference type="EMBL" id="CAH3173071.1"/>
    </source>
</evidence>
<protein>
    <recommendedName>
        <fullName evidence="1">Integrase catalytic domain-containing protein</fullName>
    </recommendedName>
</protein>
<organism evidence="2 3">
    <name type="scientific">Porites lobata</name>
    <dbReference type="NCBI Taxonomy" id="104759"/>
    <lineage>
        <taxon>Eukaryota</taxon>
        <taxon>Metazoa</taxon>
        <taxon>Cnidaria</taxon>
        <taxon>Anthozoa</taxon>
        <taxon>Hexacorallia</taxon>
        <taxon>Scleractinia</taxon>
        <taxon>Fungiina</taxon>
        <taxon>Poritidae</taxon>
        <taxon>Porites</taxon>
    </lineage>
</organism>